<dbReference type="SMART" id="SM00360">
    <property type="entry name" value="RRM"/>
    <property type="match status" value="1"/>
</dbReference>
<feature type="compositionally biased region" description="Low complexity" evidence="3">
    <location>
        <begin position="349"/>
        <end position="363"/>
    </location>
</feature>
<dbReference type="EMBL" id="CAJNOE010000711">
    <property type="protein sequence ID" value="CAF1316178.1"/>
    <property type="molecule type" value="Genomic_DNA"/>
</dbReference>
<dbReference type="Pfam" id="PF00076">
    <property type="entry name" value="RRM_1"/>
    <property type="match status" value="1"/>
</dbReference>
<dbReference type="AlphaFoldDB" id="A0A815EJU4"/>
<evidence type="ECO:0000256" key="3">
    <source>
        <dbReference type="SAM" id="MobiDB-lite"/>
    </source>
</evidence>
<organism evidence="6 7">
    <name type="scientific">Adineta steineri</name>
    <dbReference type="NCBI Taxonomy" id="433720"/>
    <lineage>
        <taxon>Eukaryota</taxon>
        <taxon>Metazoa</taxon>
        <taxon>Spiralia</taxon>
        <taxon>Gnathifera</taxon>
        <taxon>Rotifera</taxon>
        <taxon>Eurotatoria</taxon>
        <taxon>Bdelloidea</taxon>
        <taxon>Adinetida</taxon>
        <taxon>Adinetidae</taxon>
        <taxon>Adineta</taxon>
    </lineage>
</organism>
<feature type="compositionally biased region" description="Polar residues" evidence="3">
    <location>
        <begin position="364"/>
        <end position="379"/>
    </location>
</feature>
<evidence type="ECO:0000256" key="4">
    <source>
        <dbReference type="SAM" id="SignalP"/>
    </source>
</evidence>
<feature type="signal peptide" evidence="4">
    <location>
        <begin position="1"/>
        <end position="17"/>
    </location>
</feature>
<accession>A0A815EJU4</accession>
<dbReference type="InterPro" id="IPR000504">
    <property type="entry name" value="RRM_dom"/>
</dbReference>
<protein>
    <recommendedName>
        <fullName evidence="5">RRM domain-containing protein</fullName>
    </recommendedName>
</protein>
<comment type="caution">
    <text evidence="6">The sequence shown here is derived from an EMBL/GenBank/DDBJ whole genome shotgun (WGS) entry which is preliminary data.</text>
</comment>
<dbReference type="PANTHER" id="PTHR10352">
    <property type="entry name" value="EUKARYOTIC TRANSLATION INITIATION FACTOR 3 SUBUNIT G"/>
    <property type="match status" value="1"/>
</dbReference>
<feature type="region of interest" description="Disordered" evidence="3">
    <location>
        <begin position="329"/>
        <end position="418"/>
    </location>
</feature>
<reference evidence="6" key="1">
    <citation type="submission" date="2021-02" db="EMBL/GenBank/DDBJ databases">
        <authorList>
            <person name="Nowell W R."/>
        </authorList>
    </citation>
    <scope>NUCLEOTIDE SEQUENCE</scope>
</reference>
<keyword evidence="1 2" id="KW-0694">RNA-binding</keyword>
<dbReference type="GO" id="GO:0003723">
    <property type="term" value="F:RNA binding"/>
    <property type="evidence" value="ECO:0007669"/>
    <property type="project" value="UniProtKB-UniRule"/>
</dbReference>
<feature type="chain" id="PRO_5032305562" description="RRM domain-containing protein" evidence="4">
    <location>
        <begin position="18"/>
        <end position="590"/>
    </location>
</feature>
<feature type="compositionally biased region" description="Polar residues" evidence="3">
    <location>
        <begin position="333"/>
        <end position="344"/>
    </location>
</feature>
<evidence type="ECO:0000313" key="6">
    <source>
        <dbReference type="EMBL" id="CAF1316178.1"/>
    </source>
</evidence>
<gene>
    <name evidence="6" type="ORF">IZO911_LOCUS34885</name>
</gene>
<dbReference type="InterPro" id="IPR035979">
    <property type="entry name" value="RBD_domain_sf"/>
</dbReference>
<dbReference type="PROSITE" id="PS50102">
    <property type="entry name" value="RRM"/>
    <property type="match status" value="1"/>
</dbReference>
<dbReference type="InterPro" id="IPR012677">
    <property type="entry name" value="Nucleotide-bd_a/b_plait_sf"/>
</dbReference>
<evidence type="ECO:0000256" key="2">
    <source>
        <dbReference type="PROSITE-ProRule" id="PRU00176"/>
    </source>
</evidence>
<name>A0A815EJU4_9BILA</name>
<evidence type="ECO:0000313" key="7">
    <source>
        <dbReference type="Proteomes" id="UP000663860"/>
    </source>
</evidence>
<feature type="compositionally biased region" description="Low complexity" evidence="3">
    <location>
        <begin position="387"/>
        <end position="402"/>
    </location>
</feature>
<keyword evidence="4" id="KW-0732">Signal</keyword>
<sequence length="590" mass="65194">MLLQQLLVLILTQFVLSYKFTDDNWNSFDAYGVKLATNDGVVVQARNNDAQFILQFAPFNPSNLSSPCQIDYPGLATGDMNFIYSIDVPKVVSYDASVVFIGENTDNSSSPYPFIGHLLVNSSCETTYNMYYFTSFGHDEFFVHSIDPSGQIAYGFSSQFAFSYDLQTHSINYLAQWPFANFTPHAVDVSSSYVAIIAGFINGTQNTYEPIIYMLQMNINFFTIVDTWPYIPSNDSWQATTTNRDASSFTRKHVMSVSIHDNTSAVLVGMPSFNIVFWFSITTTNLTLLAARANGYQRGYGQSLGWSDEDGGPYPVLLGNAYSFPYQWDNGATKPQQPAGNANEYTGAEYSSQQSNEQRNESYPQHQISTTVTTNRPSMNSYGGGQSISSNGSNANQSGSSSFKLKQQRNHANNRYDPLGAQSASYQARNASQLQGQWNNGVAAAVAAAQSSYGAFGNPFGLPHHYPQQAADMYAGYYGTPQQTSYGPPGAQHAVYGEYGQPVIPPESPKGGHVVYIYGIGQRATQEEVYALFQPFGRVLRVDIIIDFNTGLCKGYAFVAMEQYQEAQMAVQSLNATPFHGRQLQVRFKT</sequence>
<evidence type="ECO:0000256" key="1">
    <source>
        <dbReference type="ARBA" id="ARBA00022884"/>
    </source>
</evidence>
<proteinExistence type="predicted"/>
<dbReference type="Proteomes" id="UP000663860">
    <property type="component" value="Unassembled WGS sequence"/>
</dbReference>
<dbReference type="SUPFAM" id="SSF54928">
    <property type="entry name" value="RNA-binding domain, RBD"/>
    <property type="match status" value="1"/>
</dbReference>
<evidence type="ECO:0000259" key="5">
    <source>
        <dbReference type="PROSITE" id="PS50102"/>
    </source>
</evidence>
<dbReference type="Gene3D" id="3.30.70.330">
    <property type="match status" value="1"/>
</dbReference>
<feature type="domain" description="RRM" evidence="5">
    <location>
        <begin position="513"/>
        <end position="590"/>
    </location>
</feature>